<organism evidence="1 2">
    <name type="scientific">Anoxybacillus andreesenii</name>
    <dbReference type="NCBI Taxonomy" id="1325932"/>
    <lineage>
        <taxon>Bacteria</taxon>
        <taxon>Bacillati</taxon>
        <taxon>Bacillota</taxon>
        <taxon>Bacilli</taxon>
        <taxon>Bacillales</taxon>
        <taxon>Anoxybacillaceae</taxon>
        <taxon>Anoxybacillus</taxon>
    </lineage>
</organism>
<sequence>MGFGRRNQEEVVTEETKIWVCKADNCNCWIRDNFKSSPNPTCPICHGEMEETTRVLEVINNPSNHF</sequence>
<dbReference type="RefSeq" id="WP_307149628.1">
    <property type="nucleotide sequence ID" value="NZ_JAUSTU010000005.1"/>
</dbReference>
<evidence type="ECO:0008006" key="3">
    <source>
        <dbReference type="Google" id="ProtNLM"/>
    </source>
</evidence>
<name>A0ABT9V271_9BACL</name>
<dbReference type="EMBL" id="JAUSTU010000005">
    <property type="protein sequence ID" value="MDQ0155049.1"/>
    <property type="molecule type" value="Genomic_DNA"/>
</dbReference>
<evidence type="ECO:0000313" key="2">
    <source>
        <dbReference type="Proteomes" id="UP001231362"/>
    </source>
</evidence>
<evidence type="ECO:0000313" key="1">
    <source>
        <dbReference type="EMBL" id="MDQ0155049.1"/>
    </source>
</evidence>
<accession>A0ABT9V271</accession>
<reference evidence="1 2" key="1">
    <citation type="submission" date="2023-07" db="EMBL/GenBank/DDBJ databases">
        <title>Genomic Encyclopedia of Type Strains, Phase IV (KMG-IV): sequencing the most valuable type-strain genomes for metagenomic binning, comparative biology and taxonomic classification.</title>
        <authorList>
            <person name="Goeker M."/>
        </authorList>
    </citation>
    <scope>NUCLEOTIDE SEQUENCE [LARGE SCALE GENOMIC DNA]</scope>
    <source>
        <strain evidence="1 2">DSM 23948</strain>
    </source>
</reference>
<comment type="caution">
    <text evidence="1">The sequence shown here is derived from an EMBL/GenBank/DDBJ whole genome shotgun (WGS) entry which is preliminary data.</text>
</comment>
<protein>
    <recommendedName>
        <fullName evidence="3">Cold-shock protein</fullName>
    </recommendedName>
</protein>
<dbReference type="InterPro" id="IPR025916">
    <property type="entry name" value="YdjO"/>
</dbReference>
<dbReference type="Pfam" id="PF14169">
    <property type="entry name" value="YdjO"/>
    <property type="match status" value="1"/>
</dbReference>
<dbReference type="Proteomes" id="UP001231362">
    <property type="component" value="Unassembled WGS sequence"/>
</dbReference>
<gene>
    <name evidence="1" type="ORF">J2S07_001353</name>
</gene>
<keyword evidence="2" id="KW-1185">Reference proteome</keyword>
<proteinExistence type="predicted"/>